<name>A0A316FKK1_9GAMM</name>
<dbReference type="InterPro" id="IPR018741">
    <property type="entry name" value="DUF2288"/>
</dbReference>
<reference evidence="1 2" key="1">
    <citation type="submission" date="2018-05" db="EMBL/GenBank/DDBJ databases">
        <title>Genomic Encyclopedia of Type Strains, Phase IV (KMG-IV): sequencing the most valuable type-strain genomes for metagenomic binning, comparative biology and taxonomic classification.</title>
        <authorList>
            <person name="Goeker M."/>
        </authorList>
    </citation>
    <scope>NUCLEOTIDE SEQUENCE [LARGE SCALE GENOMIC DNA]</scope>
    <source>
        <strain evidence="1 2">DSM 25350</strain>
    </source>
</reference>
<evidence type="ECO:0000313" key="1">
    <source>
        <dbReference type="EMBL" id="PWK49234.1"/>
    </source>
</evidence>
<comment type="caution">
    <text evidence="1">The sequence shown here is derived from an EMBL/GenBank/DDBJ whole genome shotgun (WGS) entry which is preliminary data.</text>
</comment>
<proteinExistence type="predicted"/>
<evidence type="ECO:0000313" key="2">
    <source>
        <dbReference type="Proteomes" id="UP000245790"/>
    </source>
</evidence>
<accession>A0A316FKK1</accession>
<dbReference type="Proteomes" id="UP000245790">
    <property type="component" value="Unassembled WGS sequence"/>
</dbReference>
<dbReference type="AlphaFoldDB" id="A0A316FKK1"/>
<dbReference type="RefSeq" id="WP_109764032.1">
    <property type="nucleotide sequence ID" value="NZ_QGGU01000008.1"/>
</dbReference>
<evidence type="ECO:0008006" key="3">
    <source>
        <dbReference type="Google" id="ProtNLM"/>
    </source>
</evidence>
<dbReference type="EMBL" id="QGGU01000008">
    <property type="protein sequence ID" value="PWK49234.1"/>
    <property type="molecule type" value="Genomic_DNA"/>
</dbReference>
<dbReference type="OrthoDB" id="195194at2"/>
<organism evidence="1 2">
    <name type="scientific">Pleionea mediterranea</name>
    <dbReference type="NCBI Taxonomy" id="523701"/>
    <lineage>
        <taxon>Bacteria</taxon>
        <taxon>Pseudomonadati</taxon>
        <taxon>Pseudomonadota</taxon>
        <taxon>Gammaproteobacteria</taxon>
        <taxon>Oceanospirillales</taxon>
        <taxon>Pleioneaceae</taxon>
        <taxon>Pleionea</taxon>
    </lineage>
</organism>
<gene>
    <name evidence="1" type="ORF">C8D97_108144</name>
</gene>
<dbReference type="Pfam" id="PF10052">
    <property type="entry name" value="DUF2288"/>
    <property type="match status" value="1"/>
</dbReference>
<sequence length="100" mass="11425">MSSDNTPESVTDKLNLETAVVAWAEIERFFAKGQLYIVEQQQDLISTAARVSNDDKSFIEQQLNNKQLFLPTIDWVKQNCQTDTPFWAVVVAPFVFAQKK</sequence>
<keyword evidence="2" id="KW-1185">Reference proteome</keyword>
<protein>
    <recommendedName>
        <fullName evidence="3">DUF2288 family protein</fullName>
    </recommendedName>
</protein>